<dbReference type="SUPFAM" id="SSF52129">
    <property type="entry name" value="Caspase-like"/>
    <property type="match status" value="1"/>
</dbReference>
<sequence length="346" mass="38020">MIQRLSLKSDRPELHRALVKTMTLLICVAIGTPRSAWCQEADESEKRAPTSERGYAVIIVGLPGDEQHRQTFDHQADIWRDWSIRRLRFPPENVSVLRNLGAEQIVQTLRDLSDRSEPSDALWVFFIGHGNHDQNNAWFHLPGPDLNAAEWGAQFANFSCDRQVFWMTQPASGKFFAPLSRPGRIVMTATDGQGEVNETRFPKHLAEWMAADLQRSEESAPVGLSDEADPDAANGSASLSVKQLFVEVAKSVRDSYEQENLLATEHPQLDDNGDGIGSELETLTNKDAAILADEFSGPTDGTLAEAYQIDAILPSAPSEADAATDVSSDTDESDSIETSTSKPSTP</sequence>
<keyword evidence="3" id="KW-1185">Reference proteome</keyword>
<evidence type="ECO:0000313" key="2">
    <source>
        <dbReference type="EMBL" id="KAA5541447.1"/>
    </source>
</evidence>
<protein>
    <submittedName>
        <fullName evidence="2">Caspase family protein</fullName>
    </submittedName>
</protein>
<reference evidence="2 3" key="1">
    <citation type="submission" date="2019-08" db="EMBL/GenBank/DDBJ databases">
        <authorList>
            <person name="Dhanesh K."/>
            <person name="Kumar G."/>
            <person name="Sasikala C."/>
            <person name="Venkata Ramana C."/>
        </authorList>
    </citation>
    <scope>NUCLEOTIDE SEQUENCE [LARGE SCALE GENOMIC DNA]</scope>
    <source>
        <strain evidence="2 3">JC645</strain>
    </source>
</reference>
<dbReference type="AlphaFoldDB" id="A0A5M6D1Q5"/>
<feature type="compositionally biased region" description="Low complexity" evidence="1">
    <location>
        <begin position="318"/>
        <end position="327"/>
    </location>
</feature>
<comment type="caution">
    <text evidence="2">The sequence shown here is derived from an EMBL/GenBank/DDBJ whole genome shotgun (WGS) entry which is preliminary data.</text>
</comment>
<evidence type="ECO:0000256" key="1">
    <source>
        <dbReference type="SAM" id="MobiDB-lite"/>
    </source>
</evidence>
<name>A0A5M6D1Q5_9BACT</name>
<gene>
    <name evidence="2" type="ORF">FYK55_17940</name>
</gene>
<dbReference type="EMBL" id="VWOX01000010">
    <property type="protein sequence ID" value="KAA5541447.1"/>
    <property type="molecule type" value="Genomic_DNA"/>
</dbReference>
<evidence type="ECO:0000313" key="3">
    <source>
        <dbReference type="Proteomes" id="UP000324479"/>
    </source>
</evidence>
<organism evidence="2 3">
    <name type="scientific">Roseiconus nitratireducens</name>
    <dbReference type="NCBI Taxonomy" id="2605748"/>
    <lineage>
        <taxon>Bacteria</taxon>
        <taxon>Pseudomonadati</taxon>
        <taxon>Planctomycetota</taxon>
        <taxon>Planctomycetia</taxon>
        <taxon>Pirellulales</taxon>
        <taxon>Pirellulaceae</taxon>
        <taxon>Roseiconus</taxon>
    </lineage>
</organism>
<dbReference type="Proteomes" id="UP000324479">
    <property type="component" value="Unassembled WGS sequence"/>
</dbReference>
<feature type="compositionally biased region" description="Low complexity" evidence="1">
    <location>
        <begin position="336"/>
        <end position="346"/>
    </location>
</feature>
<dbReference type="InterPro" id="IPR029030">
    <property type="entry name" value="Caspase-like_dom_sf"/>
</dbReference>
<proteinExistence type="predicted"/>
<feature type="region of interest" description="Disordered" evidence="1">
    <location>
        <begin position="314"/>
        <end position="346"/>
    </location>
</feature>
<accession>A0A5M6D1Q5</accession>